<feature type="coiled-coil region" evidence="5">
    <location>
        <begin position="331"/>
        <end position="379"/>
    </location>
</feature>
<dbReference type="PANTHER" id="PTHR32215:SF0">
    <property type="entry name" value="CILIA- AND FLAGELLA-ASSOCIATED PROTEIN 57"/>
    <property type="match status" value="1"/>
</dbReference>
<evidence type="ECO:0000313" key="6">
    <source>
        <dbReference type="EMBL" id="CAD2221516.1"/>
    </source>
</evidence>
<dbReference type="InterPro" id="IPR015943">
    <property type="entry name" value="WD40/YVTN_repeat-like_dom_sf"/>
</dbReference>
<dbReference type="Proteomes" id="UP000515908">
    <property type="component" value="Chromosome 21"/>
</dbReference>
<keyword evidence="3" id="KW-0689">Ribosomal protein</keyword>
<evidence type="ECO:0000256" key="3">
    <source>
        <dbReference type="ARBA" id="ARBA00022980"/>
    </source>
</evidence>
<keyword evidence="5" id="KW-0175">Coiled coil</keyword>
<dbReference type="PANTHER" id="PTHR32215">
    <property type="entry name" value="CILIA- AND FLAGELLA-ASSOCIATED PROTEIN 57"/>
    <property type="match status" value="1"/>
</dbReference>
<protein>
    <submittedName>
        <fullName evidence="6">Uncharacterized protein</fullName>
    </submittedName>
</protein>
<dbReference type="OrthoDB" id="10251741at2759"/>
<evidence type="ECO:0000256" key="5">
    <source>
        <dbReference type="SAM" id="Coils"/>
    </source>
</evidence>
<dbReference type="EMBL" id="LR877165">
    <property type="protein sequence ID" value="CAD2221516.1"/>
    <property type="molecule type" value="Genomic_DNA"/>
</dbReference>
<feature type="coiled-coil region" evidence="5">
    <location>
        <begin position="142"/>
        <end position="241"/>
    </location>
</feature>
<gene>
    <name evidence="6" type="ORF">ADEAN_000904800</name>
</gene>
<dbReference type="Gene3D" id="2.130.10.10">
    <property type="entry name" value="YVTN repeat-like/Quinoprotein amine dehydrogenase"/>
    <property type="match status" value="1"/>
</dbReference>
<dbReference type="PROSITE" id="PS00678">
    <property type="entry name" value="WD_REPEATS_1"/>
    <property type="match status" value="1"/>
</dbReference>
<dbReference type="PROSITE" id="PS50294">
    <property type="entry name" value="WD_REPEATS_REGION"/>
    <property type="match status" value="1"/>
</dbReference>
<dbReference type="VEuPathDB" id="TriTrypDB:ADEAN_000904800"/>
<accession>A0A7G2CNS4</accession>
<keyword evidence="7" id="KW-1185">Reference proteome</keyword>
<evidence type="ECO:0000256" key="4">
    <source>
        <dbReference type="PROSITE-ProRule" id="PRU00221"/>
    </source>
</evidence>
<dbReference type="InterPro" id="IPR001680">
    <property type="entry name" value="WD40_rpt"/>
</dbReference>
<evidence type="ECO:0000256" key="1">
    <source>
        <dbReference type="ARBA" id="ARBA00022574"/>
    </source>
</evidence>
<keyword evidence="1 4" id="KW-0853">WD repeat</keyword>
<dbReference type="InterPro" id="IPR019775">
    <property type="entry name" value="WD40_repeat_CS"/>
</dbReference>
<feature type="repeat" description="WD" evidence="4">
    <location>
        <begin position="14"/>
        <end position="55"/>
    </location>
</feature>
<feature type="coiled-coil region" evidence="5">
    <location>
        <begin position="66"/>
        <end position="100"/>
    </location>
</feature>
<sequence>MTFPLQAGVQEAPLPAHGGRMTQLCISFDENTLYTSGADGTIIMWDIVSDDAGNQSADPIRSSDEVLVTQNELDDKQLELEVLQQQIDRLKNEIDGDEKRKSHEQRGRIREKEAEFQNDAAVRNEQYASLWNAKSAQERSFVAMKLEKEAEANQEVEMMEREYQAEVEELDGECRQMQETLDREVNEHAQKLESLRQQKKKELEEEEARFQDVLTQRNETLAKLKRQVERSAQTNKETLHQLELDTDAESQEVAGTHQAELNALRERYLHMKGEGAIMRKNTTRMEKEIEIRTNEIQFLDKAKSALSAQLVELGQRMTQLHQDIDERDGVIGEREKEIYNLKKQNQELEKHKFVLDHRIRQLKAQMEPKQREIAAQNQKINKKKRSWKNSTTIIKFCGRILTNCRKTLANSSTPPNNCRVR</sequence>
<dbReference type="SMART" id="SM00320">
    <property type="entry name" value="WD40"/>
    <property type="match status" value="1"/>
</dbReference>
<dbReference type="AlphaFoldDB" id="A0A7G2CNS4"/>
<keyword evidence="3" id="KW-0687">Ribonucleoprotein</keyword>
<dbReference type="GO" id="GO:0005840">
    <property type="term" value="C:ribosome"/>
    <property type="evidence" value="ECO:0007669"/>
    <property type="project" value="UniProtKB-KW"/>
</dbReference>
<reference evidence="6 7" key="1">
    <citation type="submission" date="2020-08" db="EMBL/GenBank/DDBJ databases">
        <authorList>
            <person name="Newling K."/>
            <person name="Davey J."/>
            <person name="Forrester S."/>
        </authorList>
    </citation>
    <scope>NUCLEOTIDE SEQUENCE [LARGE SCALE GENOMIC DNA]</scope>
    <source>
        <strain evidence="7">Crithidia deanei Carvalho (ATCC PRA-265)</strain>
    </source>
</reference>
<evidence type="ECO:0000313" key="7">
    <source>
        <dbReference type="Proteomes" id="UP000515908"/>
    </source>
</evidence>
<organism evidence="6 7">
    <name type="scientific">Angomonas deanei</name>
    <dbReference type="NCBI Taxonomy" id="59799"/>
    <lineage>
        <taxon>Eukaryota</taxon>
        <taxon>Discoba</taxon>
        <taxon>Euglenozoa</taxon>
        <taxon>Kinetoplastea</taxon>
        <taxon>Metakinetoplastina</taxon>
        <taxon>Trypanosomatida</taxon>
        <taxon>Trypanosomatidae</taxon>
        <taxon>Strigomonadinae</taxon>
        <taxon>Angomonas</taxon>
    </lineage>
</organism>
<proteinExistence type="predicted"/>
<dbReference type="InterPro" id="IPR036322">
    <property type="entry name" value="WD40_repeat_dom_sf"/>
</dbReference>
<keyword evidence="2" id="KW-0677">Repeat</keyword>
<dbReference type="PROSITE" id="PS50082">
    <property type="entry name" value="WD_REPEATS_2"/>
    <property type="match status" value="1"/>
</dbReference>
<dbReference type="InterPro" id="IPR052993">
    <property type="entry name" value="CFA-57"/>
</dbReference>
<evidence type="ECO:0000256" key="2">
    <source>
        <dbReference type="ARBA" id="ARBA00022737"/>
    </source>
</evidence>
<dbReference type="SUPFAM" id="SSF50978">
    <property type="entry name" value="WD40 repeat-like"/>
    <property type="match status" value="1"/>
</dbReference>
<name>A0A7G2CNS4_9TRYP</name>